<dbReference type="AlphaFoldDB" id="A0A6J5DDG3"/>
<name>A0A6J5DDG3_9BURK</name>
<keyword evidence="3" id="KW-1185">Reference proteome</keyword>
<dbReference type="InterPro" id="IPR013978">
    <property type="entry name" value="MEKHLA"/>
</dbReference>
<dbReference type="InterPro" id="IPR035965">
    <property type="entry name" value="PAS-like_dom_sf"/>
</dbReference>
<dbReference type="Gene3D" id="3.30.450.20">
    <property type="entry name" value="PAS domain"/>
    <property type="match status" value="1"/>
</dbReference>
<dbReference type="Proteomes" id="UP000494363">
    <property type="component" value="Unassembled WGS sequence"/>
</dbReference>
<evidence type="ECO:0000259" key="1">
    <source>
        <dbReference type="Pfam" id="PF08670"/>
    </source>
</evidence>
<evidence type="ECO:0000313" key="3">
    <source>
        <dbReference type="Proteomes" id="UP000494363"/>
    </source>
</evidence>
<feature type="domain" description="MEKHLA" evidence="1">
    <location>
        <begin position="10"/>
        <end position="150"/>
    </location>
</feature>
<dbReference type="EMBL" id="CADIKH010000005">
    <property type="protein sequence ID" value="CAB3750846.1"/>
    <property type="molecule type" value="Genomic_DNA"/>
</dbReference>
<organism evidence="2 3">
    <name type="scientific">Paraburkholderia humisilvae</name>
    <dbReference type="NCBI Taxonomy" id="627669"/>
    <lineage>
        <taxon>Bacteria</taxon>
        <taxon>Pseudomonadati</taxon>
        <taxon>Pseudomonadota</taxon>
        <taxon>Betaproteobacteria</taxon>
        <taxon>Burkholderiales</taxon>
        <taxon>Burkholderiaceae</taxon>
        <taxon>Paraburkholderia</taxon>
    </lineage>
</organism>
<dbReference type="RefSeq" id="WP_175225692.1">
    <property type="nucleotide sequence ID" value="NZ_CADIKH010000005.1"/>
</dbReference>
<accession>A0A6J5DDG3</accession>
<dbReference type="SUPFAM" id="SSF55785">
    <property type="entry name" value="PYP-like sensor domain (PAS domain)"/>
    <property type="match status" value="1"/>
</dbReference>
<gene>
    <name evidence="2" type="ORF">LMG29542_01350</name>
</gene>
<proteinExistence type="predicted"/>
<reference evidence="2 3" key="1">
    <citation type="submission" date="2020-04" db="EMBL/GenBank/DDBJ databases">
        <authorList>
            <person name="De Canck E."/>
        </authorList>
    </citation>
    <scope>NUCLEOTIDE SEQUENCE [LARGE SCALE GENOMIC DNA]</scope>
    <source>
        <strain evidence="2 3">LMG 29542</strain>
    </source>
</reference>
<sequence length="152" mass="17340">MKSLALDPEFAALLAGSHLRLVGTPLFDQPIPATDAARWLYEDAPFVLLAHNGEADPRFVYANRTAQRCFEYDWDEFVTLHSRLSAKDPNREERARLLDDVRTQGYSTGYRGLRVARSGRRFFIEKAVVWNLVDHAGVYHGQAARFADWTDV</sequence>
<dbReference type="Pfam" id="PF08670">
    <property type="entry name" value="MEKHLA"/>
    <property type="match status" value="1"/>
</dbReference>
<protein>
    <recommendedName>
        <fullName evidence="1">MEKHLA domain-containing protein</fullName>
    </recommendedName>
</protein>
<evidence type="ECO:0000313" key="2">
    <source>
        <dbReference type="EMBL" id="CAB3750846.1"/>
    </source>
</evidence>